<proteinExistence type="predicted"/>
<dbReference type="AlphaFoldDB" id="A0A225USG4"/>
<reference evidence="3" key="1">
    <citation type="submission" date="2017-03" db="EMBL/GenBank/DDBJ databases">
        <title>Phytopthora megakarya and P. palmivora, two closely related causual agents of cacao black pod achieved similar genome size and gene model numbers by different mechanisms.</title>
        <authorList>
            <person name="Ali S."/>
            <person name="Shao J."/>
            <person name="Larry D.J."/>
            <person name="Kronmiller B."/>
            <person name="Shen D."/>
            <person name="Strem M.D."/>
            <person name="Melnick R.L."/>
            <person name="Guiltinan M.J."/>
            <person name="Tyler B.M."/>
            <person name="Meinhardt L.W."/>
            <person name="Bailey B.A."/>
        </authorList>
    </citation>
    <scope>NUCLEOTIDE SEQUENCE [LARGE SCALE GENOMIC DNA]</scope>
    <source>
        <strain evidence="3">zdho120</strain>
    </source>
</reference>
<sequence>MITPRSANRQRRLIQHEEHTANTHQGTSRWSTARTTRDDSSSDDDDDPFDFYGDQTTELAQQIRELTEMEALKSTPRIELLQHRPLT</sequence>
<gene>
    <name evidence="2" type="ORF">PHMEG_00033791</name>
</gene>
<dbReference type="Proteomes" id="UP000198211">
    <property type="component" value="Unassembled WGS sequence"/>
</dbReference>
<organism evidence="2 3">
    <name type="scientific">Phytophthora megakarya</name>
    <dbReference type="NCBI Taxonomy" id="4795"/>
    <lineage>
        <taxon>Eukaryota</taxon>
        <taxon>Sar</taxon>
        <taxon>Stramenopiles</taxon>
        <taxon>Oomycota</taxon>
        <taxon>Peronosporomycetes</taxon>
        <taxon>Peronosporales</taxon>
        <taxon>Peronosporaceae</taxon>
        <taxon>Phytophthora</taxon>
    </lineage>
</organism>
<evidence type="ECO:0000313" key="2">
    <source>
        <dbReference type="EMBL" id="OWY96044.1"/>
    </source>
</evidence>
<dbReference type="EMBL" id="NBNE01012158">
    <property type="protein sequence ID" value="OWY96044.1"/>
    <property type="molecule type" value="Genomic_DNA"/>
</dbReference>
<keyword evidence="3" id="KW-1185">Reference proteome</keyword>
<protein>
    <submittedName>
        <fullName evidence="2">Uncharacterized protein</fullName>
    </submittedName>
</protein>
<evidence type="ECO:0000313" key="3">
    <source>
        <dbReference type="Proteomes" id="UP000198211"/>
    </source>
</evidence>
<name>A0A225USG4_9STRA</name>
<accession>A0A225USG4</accession>
<comment type="caution">
    <text evidence="2">The sequence shown here is derived from an EMBL/GenBank/DDBJ whole genome shotgun (WGS) entry which is preliminary data.</text>
</comment>
<feature type="region of interest" description="Disordered" evidence="1">
    <location>
        <begin position="1"/>
        <end position="53"/>
    </location>
</feature>
<evidence type="ECO:0000256" key="1">
    <source>
        <dbReference type="SAM" id="MobiDB-lite"/>
    </source>
</evidence>